<evidence type="ECO:0000313" key="6">
    <source>
        <dbReference type="Proteomes" id="UP000182544"/>
    </source>
</evidence>
<dbReference type="STRING" id="369401.SAMN05428642_1021172"/>
<dbReference type="EMBL" id="FPKV01000002">
    <property type="protein sequence ID" value="SFZ93084.1"/>
    <property type="molecule type" value="Genomic_DNA"/>
</dbReference>
<dbReference type="Gene3D" id="3.40.30.10">
    <property type="entry name" value="Glutaredoxin"/>
    <property type="match status" value="1"/>
</dbReference>
<dbReference type="GO" id="GO:0016491">
    <property type="term" value="F:oxidoreductase activity"/>
    <property type="evidence" value="ECO:0007669"/>
    <property type="project" value="InterPro"/>
</dbReference>
<dbReference type="PANTHER" id="PTHR42852">
    <property type="entry name" value="THIOL:DISULFIDE INTERCHANGE PROTEIN DSBE"/>
    <property type="match status" value="1"/>
</dbReference>
<dbReference type="PROSITE" id="PS51352">
    <property type="entry name" value="THIOREDOXIN_2"/>
    <property type="match status" value="1"/>
</dbReference>
<accession>A0A1K2IKY2</accession>
<proteinExistence type="predicted"/>
<evidence type="ECO:0000256" key="2">
    <source>
        <dbReference type="ARBA" id="ARBA00022748"/>
    </source>
</evidence>
<dbReference type="PROSITE" id="PS51257">
    <property type="entry name" value="PROKAR_LIPOPROTEIN"/>
    <property type="match status" value="1"/>
</dbReference>
<dbReference type="InterPro" id="IPR017937">
    <property type="entry name" value="Thioredoxin_CS"/>
</dbReference>
<dbReference type="Proteomes" id="UP000182544">
    <property type="component" value="Unassembled WGS sequence"/>
</dbReference>
<dbReference type="PROSITE" id="PS00194">
    <property type="entry name" value="THIOREDOXIN_1"/>
    <property type="match status" value="1"/>
</dbReference>
<dbReference type="PANTHER" id="PTHR42852:SF13">
    <property type="entry name" value="PROTEIN DIPZ"/>
    <property type="match status" value="1"/>
</dbReference>
<dbReference type="InterPro" id="IPR013740">
    <property type="entry name" value="Redoxin"/>
</dbReference>
<dbReference type="InterPro" id="IPR025380">
    <property type="entry name" value="DUF4369"/>
</dbReference>
<dbReference type="Pfam" id="PF08534">
    <property type="entry name" value="Redoxin"/>
    <property type="match status" value="1"/>
</dbReference>
<dbReference type="InterPro" id="IPR036249">
    <property type="entry name" value="Thioredoxin-like_sf"/>
</dbReference>
<evidence type="ECO:0000256" key="3">
    <source>
        <dbReference type="ARBA" id="ARBA00023284"/>
    </source>
</evidence>
<dbReference type="Pfam" id="PF14289">
    <property type="entry name" value="DUF4369"/>
    <property type="match status" value="1"/>
</dbReference>
<reference evidence="5 6" key="1">
    <citation type="submission" date="2016-10" db="EMBL/GenBank/DDBJ databases">
        <authorList>
            <person name="de Groot N.N."/>
        </authorList>
    </citation>
    <scope>NUCLEOTIDE SEQUENCE [LARGE SCALE GENOMIC DNA]</scope>
    <source>
        <strain evidence="5 6">DSM 18180</strain>
    </source>
</reference>
<evidence type="ECO:0000259" key="4">
    <source>
        <dbReference type="PROSITE" id="PS51352"/>
    </source>
</evidence>
<organism evidence="5 6">
    <name type="scientific">Flaviramulus basaltis</name>
    <dbReference type="NCBI Taxonomy" id="369401"/>
    <lineage>
        <taxon>Bacteria</taxon>
        <taxon>Pseudomonadati</taxon>
        <taxon>Bacteroidota</taxon>
        <taxon>Flavobacteriia</taxon>
        <taxon>Flavobacteriales</taxon>
        <taxon>Flavobacteriaceae</taxon>
        <taxon>Flaviramulus</taxon>
    </lineage>
</organism>
<keyword evidence="2" id="KW-0201">Cytochrome c-type biogenesis</keyword>
<evidence type="ECO:0000256" key="1">
    <source>
        <dbReference type="ARBA" id="ARBA00004196"/>
    </source>
</evidence>
<feature type="domain" description="Thioredoxin" evidence="4">
    <location>
        <begin position="252"/>
        <end position="397"/>
    </location>
</feature>
<keyword evidence="6" id="KW-1185">Reference proteome</keyword>
<dbReference type="GO" id="GO:0030313">
    <property type="term" value="C:cell envelope"/>
    <property type="evidence" value="ECO:0007669"/>
    <property type="project" value="UniProtKB-SubCell"/>
</dbReference>
<dbReference type="InterPro" id="IPR050553">
    <property type="entry name" value="Thioredoxin_ResA/DsbE_sf"/>
</dbReference>
<name>A0A1K2IKY2_9FLAO</name>
<evidence type="ECO:0000313" key="5">
    <source>
        <dbReference type="EMBL" id="SFZ93084.1"/>
    </source>
</evidence>
<sequence length="397" mass="45644">MKQIVLLIFCSVLVMGCAKEKTVDGYQISGTLKGIDSGWAKIIKRNMIDRQKMEVIDSVAITKSSFYFEGKTEAQDMATLNINDNYNVDFFLENTLIKVVIDIAADKQNKRPTPIILGSTMYDQVLKQGAIRDSIFNNPKFDRLKEISESYQAARAGNDTLKMEEYKTIMYSPDFQNLSKERTNEMRKAIFNFVEQNPSSPVSPNIMGFQYTEGRMTKDELKKYYDIYEGDAKKTAFFQFFNKIHDEVFNKFSVGAVVPDFTLTTVDGKGLTLSKVEGKYILIDFWASWCVPCRASFPHLKELYKQYKDKGFEVVAIGTADQEDKWRKAIEEDKTPWLHVYDANTKSKNMYGPVAQKYNVPHLPTTFLIDNKGVIILRQPQKEDLDKKLDELINHNN</sequence>
<dbReference type="AlphaFoldDB" id="A0A1K2IKY2"/>
<dbReference type="CDD" id="cd02966">
    <property type="entry name" value="TlpA_like_family"/>
    <property type="match status" value="1"/>
</dbReference>
<gene>
    <name evidence="5" type="ORF">SAMN05428642_1021172</name>
</gene>
<dbReference type="RefSeq" id="WP_084647939.1">
    <property type="nucleotide sequence ID" value="NZ_FPKV01000002.1"/>
</dbReference>
<comment type="subcellular location">
    <subcellularLocation>
        <location evidence="1">Cell envelope</location>
    </subcellularLocation>
</comment>
<dbReference type="GO" id="GO:0017004">
    <property type="term" value="P:cytochrome complex assembly"/>
    <property type="evidence" value="ECO:0007669"/>
    <property type="project" value="UniProtKB-KW"/>
</dbReference>
<dbReference type="OrthoDB" id="1069091at2"/>
<keyword evidence="3" id="KW-0676">Redox-active center</keyword>
<dbReference type="InterPro" id="IPR013766">
    <property type="entry name" value="Thioredoxin_domain"/>
</dbReference>
<protein>
    <submittedName>
        <fullName evidence="5">Peroxiredoxin</fullName>
    </submittedName>
</protein>
<dbReference type="SUPFAM" id="SSF52833">
    <property type="entry name" value="Thioredoxin-like"/>
    <property type="match status" value="1"/>
</dbReference>